<reference evidence="1 2" key="1">
    <citation type="submission" date="2022-09" db="EMBL/GenBank/DDBJ databases">
        <authorList>
            <person name="Palmer J.M."/>
        </authorList>
    </citation>
    <scope>NUCLEOTIDE SEQUENCE [LARGE SCALE GENOMIC DNA]</scope>
    <source>
        <strain evidence="1 2">DSM 7382</strain>
    </source>
</reference>
<comment type="caution">
    <text evidence="1">The sequence shown here is derived from an EMBL/GenBank/DDBJ whole genome shotgun (WGS) entry which is preliminary data.</text>
</comment>
<gene>
    <name evidence="1" type="ORF">QCA50_019513</name>
</gene>
<proteinExistence type="predicted"/>
<keyword evidence="2" id="KW-1185">Reference proteome</keyword>
<dbReference type="Proteomes" id="UP001385951">
    <property type="component" value="Unassembled WGS sequence"/>
</dbReference>
<sequence>MQIEIHARGGSGHETFAPFKKWWEKLESVGFRPFWTEPNLVYLNLVRGVRPDLVEYSFMNIRGEHALVSEHI</sequence>
<dbReference type="EMBL" id="JASBNA010000087">
    <property type="protein sequence ID" value="KAK7677507.1"/>
    <property type="molecule type" value="Genomic_DNA"/>
</dbReference>
<dbReference type="AlphaFoldDB" id="A0AAW0FE77"/>
<accession>A0AAW0FE77</accession>
<protein>
    <submittedName>
        <fullName evidence="1">Uncharacterized protein</fullName>
    </submittedName>
</protein>
<evidence type="ECO:0000313" key="2">
    <source>
        <dbReference type="Proteomes" id="UP001385951"/>
    </source>
</evidence>
<name>A0AAW0FE77_9APHY</name>
<organism evidence="1 2">
    <name type="scientific">Cerrena zonata</name>
    <dbReference type="NCBI Taxonomy" id="2478898"/>
    <lineage>
        <taxon>Eukaryota</taxon>
        <taxon>Fungi</taxon>
        <taxon>Dikarya</taxon>
        <taxon>Basidiomycota</taxon>
        <taxon>Agaricomycotina</taxon>
        <taxon>Agaricomycetes</taxon>
        <taxon>Polyporales</taxon>
        <taxon>Cerrenaceae</taxon>
        <taxon>Cerrena</taxon>
    </lineage>
</organism>
<evidence type="ECO:0000313" key="1">
    <source>
        <dbReference type="EMBL" id="KAK7677507.1"/>
    </source>
</evidence>